<evidence type="ECO:0000313" key="3">
    <source>
        <dbReference type="Proteomes" id="UP001054945"/>
    </source>
</evidence>
<evidence type="ECO:0000313" key="2">
    <source>
        <dbReference type="EMBL" id="GIY39564.1"/>
    </source>
</evidence>
<proteinExistence type="predicted"/>
<dbReference type="EMBL" id="BPLR01010480">
    <property type="protein sequence ID" value="GIY39564.1"/>
    <property type="molecule type" value="Genomic_DNA"/>
</dbReference>
<accession>A0AAV4T2Z3</accession>
<gene>
    <name evidence="2" type="ORF">CEXT_274031</name>
</gene>
<keyword evidence="3" id="KW-1185">Reference proteome</keyword>
<protein>
    <submittedName>
        <fullName evidence="2">Uncharacterized protein</fullName>
    </submittedName>
</protein>
<name>A0AAV4T2Z3_CAEEX</name>
<comment type="caution">
    <text evidence="2">The sequence shown here is derived from an EMBL/GenBank/DDBJ whole genome shotgun (WGS) entry which is preliminary data.</text>
</comment>
<feature type="compositionally biased region" description="Basic and acidic residues" evidence="1">
    <location>
        <begin position="56"/>
        <end position="68"/>
    </location>
</feature>
<sequence>MFRIFGKRQSEKGSSFQSCYNKGGQLSRQLLQNKRVVVTASPSPQSIAKPHRHLRTPKEKPENSITEPERTCHTVYLKPITHSVGTSNFSNVKTARAKLPSHNGLLISNCPRGYMQA</sequence>
<organism evidence="2 3">
    <name type="scientific">Caerostris extrusa</name>
    <name type="common">Bark spider</name>
    <name type="synonym">Caerostris bankana</name>
    <dbReference type="NCBI Taxonomy" id="172846"/>
    <lineage>
        <taxon>Eukaryota</taxon>
        <taxon>Metazoa</taxon>
        <taxon>Ecdysozoa</taxon>
        <taxon>Arthropoda</taxon>
        <taxon>Chelicerata</taxon>
        <taxon>Arachnida</taxon>
        <taxon>Araneae</taxon>
        <taxon>Araneomorphae</taxon>
        <taxon>Entelegynae</taxon>
        <taxon>Araneoidea</taxon>
        <taxon>Araneidae</taxon>
        <taxon>Caerostris</taxon>
    </lineage>
</organism>
<feature type="region of interest" description="Disordered" evidence="1">
    <location>
        <begin position="39"/>
        <end position="68"/>
    </location>
</feature>
<dbReference type="Proteomes" id="UP001054945">
    <property type="component" value="Unassembled WGS sequence"/>
</dbReference>
<dbReference type="AlphaFoldDB" id="A0AAV4T2Z3"/>
<reference evidence="2 3" key="1">
    <citation type="submission" date="2021-06" db="EMBL/GenBank/DDBJ databases">
        <title>Caerostris extrusa draft genome.</title>
        <authorList>
            <person name="Kono N."/>
            <person name="Arakawa K."/>
        </authorList>
    </citation>
    <scope>NUCLEOTIDE SEQUENCE [LARGE SCALE GENOMIC DNA]</scope>
</reference>
<evidence type="ECO:0000256" key="1">
    <source>
        <dbReference type="SAM" id="MobiDB-lite"/>
    </source>
</evidence>